<comment type="caution">
    <text evidence="6">The sequence shown here is derived from an EMBL/GenBank/DDBJ whole genome shotgun (WGS) entry which is preliminary data.</text>
</comment>
<dbReference type="AlphaFoldDB" id="A0A086T5K0"/>
<dbReference type="SMART" id="SM00174">
    <property type="entry name" value="RHO"/>
    <property type="match status" value="1"/>
</dbReference>
<keyword evidence="2" id="KW-0488">Methylation</keyword>
<dbReference type="GO" id="GO:1903139">
    <property type="term" value="P:positive regulation of cell integrity MAPK cascade"/>
    <property type="evidence" value="ECO:0007669"/>
    <property type="project" value="EnsemblFungi"/>
</dbReference>
<evidence type="ECO:0000313" key="6">
    <source>
        <dbReference type="EMBL" id="KFH44632.1"/>
    </source>
</evidence>
<dbReference type="GO" id="GO:0035840">
    <property type="term" value="C:old growing cell tip"/>
    <property type="evidence" value="ECO:0007669"/>
    <property type="project" value="EnsemblFungi"/>
</dbReference>
<dbReference type="PRINTS" id="PR00449">
    <property type="entry name" value="RASTRNSFRMNG"/>
</dbReference>
<dbReference type="STRING" id="857340.A0A086T5K0"/>
<organism evidence="6 7">
    <name type="scientific">Hapsidospora chrysogenum (strain ATCC 11550 / CBS 779.69 / DSM 880 / IAM 14645 / JCM 23072 / IMI 49137)</name>
    <name type="common">Acremonium chrysogenum</name>
    <dbReference type="NCBI Taxonomy" id="857340"/>
    <lineage>
        <taxon>Eukaryota</taxon>
        <taxon>Fungi</taxon>
        <taxon>Dikarya</taxon>
        <taxon>Ascomycota</taxon>
        <taxon>Pezizomycotina</taxon>
        <taxon>Sordariomycetes</taxon>
        <taxon>Hypocreomycetidae</taxon>
        <taxon>Hypocreales</taxon>
        <taxon>Bionectriaceae</taxon>
        <taxon>Hapsidospora</taxon>
    </lineage>
</organism>
<dbReference type="Proteomes" id="UP000029964">
    <property type="component" value="Unassembled WGS sequence"/>
</dbReference>
<dbReference type="GO" id="GO:0030950">
    <property type="term" value="P:establishment or maintenance of actin cytoskeleton polarity"/>
    <property type="evidence" value="ECO:0007669"/>
    <property type="project" value="EnsemblFungi"/>
</dbReference>
<dbReference type="SMART" id="SM00173">
    <property type="entry name" value="RAS"/>
    <property type="match status" value="1"/>
</dbReference>
<evidence type="ECO:0000256" key="4">
    <source>
        <dbReference type="ARBA" id="ARBA00023134"/>
    </source>
</evidence>
<dbReference type="GO" id="GO:0003924">
    <property type="term" value="F:GTPase activity"/>
    <property type="evidence" value="ECO:0007669"/>
    <property type="project" value="EnsemblFungi"/>
</dbReference>
<dbReference type="PANTHER" id="PTHR24072">
    <property type="entry name" value="RHO FAMILY GTPASE"/>
    <property type="match status" value="1"/>
</dbReference>
<dbReference type="GO" id="GO:0070610">
    <property type="term" value="P:regulation of fungal-type cell wall (1-&gt;3)-alpha-glucan biosynthetic process"/>
    <property type="evidence" value="ECO:0007669"/>
    <property type="project" value="EnsemblFungi"/>
</dbReference>
<dbReference type="FunFam" id="3.40.50.300:FF:002060">
    <property type="entry name" value="Rho family GTPase"/>
    <property type="match status" value="1"/>
</dbReference>
<protein>
    <submittedName>
        <fullName evidence="6">GTP-binding protein-like protein</fullName>
    </submittedName>
</protein>
<proteinExistence type="predicted"/>
<dbReference type="OrthoDB" id="8830751at2759"/>
<dbReference type="GO" id="GO:0032153">
    <property type="term" value="C:cell division site"/>
    <property type="evidence" value="ECO:0007669"/>
    <property type="project" value="EnsemblFungi"/>
</dbReference>
<dbReference type="Pfam" id="PF00071">
    <property type="entry name" value="Ras"/>
    <property type="match status" value="1"/>
</dbReference>
<dbReference type="PROSITE" id="PS51420">
    <property type="entry name" value="RHO"/>
    <property type="match status" value="1"/>
</dbReference>
<evidence type="ECO:0000256" key="5">
    <source>
        <dbReference type="ARBA" id="ARBA00023136"/>
    </source>
</evidence>
<dbReference type="SMART" id="SM00175">
    <property type="entry name" value="RAB"/>
    <property type="match status" value="1"/>
</dbReference>
<keyword evidence="5" id="KW-0472">Membrane</keyword>
<dbReference type="SUPFAM" id="SSF52540">
    <property type="entry name" value="P-loop containing nucleoside triphosphate hydrolases"/>
    <property type="match status" value="1"/>
</dbReference>
<dbReference type="GO" id="GO:0007264">
    <property type="term" value="P:small GTPase-mediated signal transduction"/>
    <property type="evidence" value="ECO:0007669"/>
    <property type="project" value="InterPro"/>
</dbReference>
<keyword evidence="3" id="KW-0547">Nucleotide-binding</keyword>
<dbReference type="GO" id="GO:0035841">
    <property type="term" value="C:new growing cell tip"/>
    <property type="evidence" value="ECO:0007669"/>
    <property type="project" value="EnsemblFungi"/>
</dbReference>
<dbReference type="EMBL" id="JPKY01000045">
    <property type="protein sequence ID" value="KFH44632.1"/>
    <property type="molecule type" value="Genomic_DNA"/>
</dbReference>
<dbReference type="InterPro" id="IPR027417">
    <property type="entry name" value="P-loop_NTPase"/>
</dbReference>
<comment type="subcellular location">
    <subcellularLocation>
        <location evidence="1">Membrane</location>
    </subcellularLocation>
</comment>
<accession>A0A086T5K0</accession>
<evidence type="ECO:0000256" key="3">
    <source>
        <dbReference type="ARBA" id="ARBA00022741"/>
    </source>
</evidence>
<reference evidence="7" key="1">
    <citation type="journal article" date="2014" name="Genome Announc.">
        <title>Genome sequence and annotation of Acremonium chrysogenum, producer of the beta-lactam antibiotic cephalosporin C.</title>
        <authorList>
            <person name="Terfehr D."/>
            <person name="Dahlmann T.A."/>
            <person name="Specht T."/>
            <person name="Zadra I."/>
            <person name="Kuernsteiner H."/>
            <person name="Kueck U."/>
        </authorList>
    </citation>
    <scope>NUCLEOTIDE SEQUENCE [LARGE SCALE GENOMIC DNA]</scope>
    <source>
        <strain evidence="7">ATCC 11550 / CBS 779.69 / DSM 880 / IAM 14645 / JCM 23072 / IMI 49137</strain>
    </source>
</reference>
<dbReference type="PROSITE" id="PS51421">
    <property type="entry name" value="RAS"/>
    <property type="match status" value="1"/>
</dbReference>
<dbReference type="GO" id="GO:0016020">
    <property type="term" value="C:membrane"/>
    <property type="evidence" value="ECO:0007669"/>
    <property type="project" value="UniProtKB-SubCell"/>
</dbReference>
<evidence type="ECO:0000256" key="1">
    <source>
        <dbReference type="ARBA" id="ARBA00004370"/>
    </source>
</evidence>
<dbReference type="NCBIfam" id="TIGR00231">
    <property type="entry name" value="small_GTP"/>
    <property type="match status" value="1"/>
</dbReference>
<dbReference type="GO" id="GO:0005525">
    <property type="term" value="F:GTP binding"/>
    <property type="evidence" value="ECO:0007669"/>
    <property type="project" value="UniProtKB-KW"/>
</dbReference>
<gene>
    <name evidence="6" type="ORF">ACRE_045810</name>
</gene>
<keyword evidence="7" id="KW-1185">Reference proteome</keyword>
<dbReference type="InterPro" id="IPR003578">
    <property type="entry name" value="Small_GTPase_Rho"/>
</dbReference>
<dbReference type="GO" id="GO:1902660">
    <property type="term" value="P:negative regulation of glucose mediated signaling pathway"/>
    <property type="evidence" value="ECO:0007669"/>
    <property type="project" value="EnsemblFungi"/>
</dbReference>
<evidence type="ECO:0000256" key="2">
    <source>
        <dbReference type="ARBA" id="ARBA00022481"/>
    </source>
</evidence>
<dbReference type="InterPro" id="IPR001806">
    <property type="entry name" value="Small_GTPase"/>
</dbReference>
<dbReference type="InterPro" id="IPR005225">
    <property type="entry name" value="Small_GTP-bd"/>
</dbReference>
<keyword evidence="4" id="KW-0342">GTP-binding</keyword>
<dbReference type="HOGENOM" id="CLU_041217_21_2_1"/>
<dbReference type="Gene3D" id="3.40.50.300">
    <property type="entry name" value="P-loop containing nucleotide triphosphate hydrolases"/>
    <property type="match status" value="1"/>
</dbReference>
<evidence type="ECO:0000313" key="7">
    <source>
        <dbReference type="Proteomes" id="UP000029964"/>
    </source>
</evidence>
<name>A0A086T5K0_HAPC1</name>
<dbReference type="PROSITE" id="PS51419">
    <property type="entry name" value="RAB"/>
    <property type="match status" value="1"/>
</dbReference>
<sequence length="219" mass="23995">MASANPSNVIRRKLVIIGDGACGKTSLLSVFTLGYFPTFLLLYDRPSSTPHPDTDTSGKIPTVFENYVTDCRVDGKSVQLALWDTAGQEDYERLRPLAYAKAHVILIGFSVESPDSLDNVKQKWVEEAQRLCAGVPIILVGLKKDLREDPVAIEEMRKRSQRFITPHDGEAVARDIGAKRYLECSSLTGEGVDDVFEAATRAALLTFENGETGGCCVVL</sequence>